<dbReference type="Gene3D" id="1.50.10.10">
    <property type="match status" value="1"/>
</dbReference>
<keyword evidence="8" id="KW-0472">Membrane</keyword>
<keyword evidence="9" id="KW-0325">Glycoprotein</keyword>
<dbReference type="GO" id="GO:0009311">
    <property type="term" value="P:oligosaccharide metabolic process"/>
    <property type="evidence" value="ECO:0007669"/>
    <property type="project" value="UniProtKB-UniRule"/>
</dbReference>
<keyword evidence="10 12" id="KW-0326">Glycosidase</keyword>
<dbReference type="AlphaFoldDB" id="A0AAV9IDJ7"/>
<dbReference type="EC" id="3.2.1.106" evidence="11 12"/>
<organism evidence="16 17">
    <name type="scientific">Galdieria yellowstonensis</name>
    <dbReference type="NCBI Taxonomy" id="3028027"/>
    <lineage>
        <taxon>Eukaryota</taxon>
        <taxon>Rhodophyta</taxon>
        <taxon>Bangiophyceae</taxon>
        <taxon>Galdieriales</taxon>
        <taxon>Galdieriaceae</taxon>
        <taxon>Galdieria</taxon>
    </lineage>
</organism>
<comment type="caution">
    <text evidence="16">The sequence shown here is derived from an EMBL/GenBank/DDBJ whole genome shotgun (WGS) entry which is preliminary data.</text>
</comment>
<evidence type="ECO:0000256" key="6">
    <source>
        <dbReference type="ARBA" id="ARBA00022968"/>
    </source>
</evidence>
<evidence type="ECO:0000256" key="2">
    <source>
        <dbReference type="ARBA" id="ARBA00010833"/>
    </source>
</evidence>
<comment type="catalytic activity">
    <reaction evidence="12">
        <text>N(4)-(alpha-D-Glc-(1-&gt;2)-alpha-D-Glc-(1-&gt;3)-alpha-D-Glc-(1-&gt;3)-alpha-D-Man-(1-&gt;2)-alpha-D-Man-(1-&gt;2)-alpha-D-Man-(1-&gt;3)-[alpha-D-Man-(1-&gt;2)-alpha-D-Man-(1-&gt;3)-[alpha-D-Man-(1-&gt;2)-alpha-D-Man-(1-&gt;6)]-alpha-D-Man-(1-&gt;6)]-beta-D-Man-(1-&gt;4)-beta-D-GlcNAc-(1-&gt;4)-beta-D-GlcNAc)-L-asparaginyl-[protein] + H2O = N(4)-(alpha-D-Glc-(1-&gt;3)-alpha-D-Glc-(1-&gt;3)-alpha-D-Man-(1-&gt;2)-alpha-D-Man-(1-&gt;2)-alpha-D-Man-(1-&gt;3)-[alpha-D-Man-(1-&gt;2)-alpha-D-Man-(1-&gt;3)-[alpha-D-Man-(1-&gt;2)-alpha-D-Man-(1-&gt;6)]-alpha-D-Man-(1-&gt;6)]-beta-D-Man-(1-&gt;4)-beta-D-GlcNAc-(1-&gt;4)-beta-D-GlcNAc)-L-asparaginyl-[protein] + beta-D-glucose</text>
        <dbReference type="Rhea" id="RHEA:55988"/>
        <dbReference type="Rhea" id="RHEA-COMP:12806"/>
        <dbReference type="Rhea" id="RHEA-COMP:14355"/>
        <dbReference type="ChEBI" id="CHEBI:15377"/>
        <dbReference type="ChEBI" id="CHEBI:15903"/>
        <dbReference type="ChEBI" id="CHEBI:59082"/>
        <dbReference type="ChEBI" id="CHEBI:132537"/>
        <dbReference type="EC" id="3.2.1.106"/>
    </reaction>
</comment>
<dbReference type="GO" id="GO:0006487">
    <property type="term" value="P:protein N-linked glycosylation"/>
    <property type="evidence" value="ECO:0007669"/>
    <property type="project" value="UniProtKB-UniRule"/>
</dbReference>
<keyword evidence="17" id="KW-1185">Reference proteome</keyword>
<dbReference type="PANTHER" id="PTHR10412:SF11">
    <property type="entry name" value="MANNOSYL-OLIGOSACCHARIDE GLUCOSIDASE"/>
    <property type="match status" value="1"/>
</dbReference>
<dbReference type="GO" id="GO:0005789">
    <property type="term" value="C:endoplasmic reticulum membrane"/>
    <property type="evidence" value="ECO:0007669"/>
    <property type="project" value="UniProtKB-SubCell"/>
</dbReference>
<dbReference type="InterPro" id="IPR038518">
    <property type="entry name" value="Glyco_hydro_63N_sf"/>
</dbReference>
<keyword evidence="7" id="KW-1133">Transmembrane helix</keyword>
<feature type="domain" description="Glycosyl hydrolase family 63 C-terminal" evidence="14">
    <location>
        <begin position="351"/>
        <end position="841"/>
    </location>
</feature>
<dbReference type="Pfam" id="PF03200">
    <property type="entry name" value="Glyco_hydro_63"/>
    <property type="match status" value="1"/>
</dbReference>
<accession>A0AAV9IDJ7</accession>
<dbReference type="Pfam" id="PF16923">
    <property type="entry name" value="Glyco_hydro_63N"/>
    <property type="match status" value="1"/>
</dbReference>
<keyword evidence="3" id="KW-0812">Transmembrane</keyword>
<sequence length="847" mass="96693">MTSKSKWIALLCCFCINFSFVASSTSLVNETQLDLWGTFRPQTYFGMRAKVPDSLQFGFTWFIASKNDDYDRIRNYVSNGEDGVSLFSWLVHDGRDYGHEIVEEERNGIRIHFEWVKDSQVGIGIRVKGESLLEESMSGQGHLISLLPYLFVSSDESLSERLKQSRSEGAKSTSSDESLGFIRQWDQSFAPHGDFQSDVHWTGYTKANGPFYALLKQPKNGLPQMARVSRRTKLRKGMSSVPSQDLSHSRSISLSLPQTESWKYEAAIKTLLDEFKRLRDKEDIQDELDDEEQISRTSFVPLLKEHRDDKASLSITQRVLQVPFELEFVFIPTETQIDGSEEWLSEKVSALTGQKLTEKFLEKREAFERNFQTTYQLDKKGLPLEFCQVAQYALSNMLGGIGFFHGSTILSQPLSHSRQASDELYDVILPSVSLLTATPSRNSFARGFLWDEGFHQLLVASWDPLLSLECLSYWLSSGTSTGWIPREQALGDEIRNLFPLHVREFIMQDPKIANPPTLILPLRKLVRELQSKEKSIQENSHSHFTQFLSSMNCGHSLWKDLSRRLRQVLSWLENTQVSYSSSGDWNGFRWLGRDISKVGSRGNMPLTFASGIDDYPRALVPNDGERHLDLHCWMTWAWNATKDILECADEETNSVSHKVQRLVSLLEPLHHSSSHSLGNRESGNSLLCDFDGQGKSICHEGYLTLYPLALGLLPVDSPYVDSILKLMSDDNKLHSKYGLRSLSKSDPYYQQGDGYWTGPIWIPFNYLVLASLHEVYMKQGPFKETAKNLYSTIREELLSNVVKEYQRTGFFWEQYSDVDGRGQRTRGFSGWSSLILLIMAEDYSGIF</sequence>
<evidence type="ECO:0000259" key="14">
    <source>
        <dbReference type="Pfam" id="PF03200"/>
    </source>
</evidence>
<dbReference type="EMBL" id="JANCYU010000030">
    <property type="protein sequence ID" value="KAK4525398.1"/>
    <property type="molecule type" value="Genomic_DNA"/>
</dbReference>
<comment type="similarity">
    <text evidence="2 12">Belongs to the glycosyl hydrolase 63 family.</text>
</comment>
<dbReference type="InterPro" id="IPR031335">
    <property type="entry name" value="Glyco_hydro_63_C"/>
</dbReference>
<evidence type="ECO:0000256" key="12">
    <source>
        <dbReference type="RuleBase" id="RU368089"/>
    </source>
</evidence>
<dbReference type="InterPro" id="IPR008928">
    <property type="entry name" value="6-hairpin_glycosidase_sf"/>
</dbReference>
<evidence type="ECO:0000256" key="10">
    <source>
        <dbReference type="ARBA" id="ARBA00023295"/>
    </source>
</evidence>
<evidence type="ECO:0000256" key="3">
    <source>
        <dbReference type="ARBA" id="ARBA00022692"/>
    </source>
</evidence>
<evidence type="ECO:0000256" key="5">
    <source>
        <dbReference type="ARBA" id="ARBA00022824"/>
    </source>
</evidence>
<dbReference type="PANTHER" id="PTHR10412">
    <property type="entry name" value="MANNOSYL-OLIGOSACCHARIDE GLUCOSIDASE"/>
    <property type="match status" value="1"/>
</dbReference>
<dbReference type="SUPFAM" id="SSF48208">
    <property type="entry name" value="Six-hairpin glycosidases"/>
    <property type="match status" value="1"/>
</dbReference>
<keyword evidence="6" id="KW-0735">Signal-anchor</keyword>
<evidence type="ECO:0000256" key="1">
    <source>
        <dbReference type="ARBA" id="ARBA00004648"/>
    </source>
</evidence>
<feature type="signal peptide" evidence="13">
    <location>
        <begin position="1"/>
        <end position="23"/>
    </location>
</feature>
<comment type="subcellular location">
    <subcellularLocation>
        <location evidence="1 12">Endoplasmic reticulum membrane</location>
        <topology evidence="1 12">Single-pass type II membrane protein</topology>
    </subcellularLocation>
</comment>
<reference evidence="16 17" key="1">
    <citation type="submission" date="2022-07" db="EMBL/GenBank/DDBJ databases">
        <title>Genome-wide signatures of adaptation to extreme environments.</title>
        <authorList>
            <person name="Cho C.H."/>
            <person name="Yoon H.S."/>
        </authorList>
    </citation>
    <scope>NUCLEOTIDE SEQUENCE [LARGE SCALE GENOMIC DNA]</scope>
    <source>
        <strain evidence="16 17">108.79 E11</strain>
    </source>
</reference>
<dbReference type="Gene3D" id="2.70.98.110">
    <property type="entry name" value="Glycosyl hydrolase family 63, N-terminal domain"/>
    <property type="match status" value="1"/>
</dbReference>
<evidence type="ECO:0000256" key="8">
    <source>
        <dbReference type="ARBA" id="ARBA00023136"/>
    </source>
</evidence>
<dbReference type="InterPro" id="IPR004888">
    <property type="entry name" value="Glycoside_hydrolase_63"/>
</dbReference>
<evidence type="ECO:0000256" key="7">
    <source>
        <dbReference type="ARBA" id="ARBA00022989"/>
    </source>
</evidence>
<feature type="domain" description="Glycosyl hydrolase family 63 N-terminal" evidence="15">
    <location>
        <begin position="35"/>
        <end position="281"/>
    </location>
</feature>
<keyword evidence="5 12" id="KW-0256">Endoplasmic reticulum</keyword>
<evidence type="ECO:0000256" key="9">
    <source>
        <dbReference type="ARBA" id="ARBA00023180"/>
    </source>
</evidence>
<evidence type="ECO:0000256" key="4">
    <source>
        <dbReference type="ARBA" id="ARBA00022801"/>
    </source>
</evidence>
<evidence type="ECO:0000259" key="15">
    <source>
        <dbReference type="Pfam" id="PF16923"/>
    </source>
</evidence>
<dbReference type="InterPro" id="IPR031631">
    <property type="entry name" value="Glyco_hydro_63N"/>
</dbReference>
<evidence type="ECO:0000313" key="16">
    <source>
        <dbReference type="EMBL" id="KAK4525398.1"/>
    </source>
</evidence>
<name>A0AAV9IDJ7_9RHOD</name>
<evidence type="ECO:0000313" key="17">
    <source>
        <dbReference type="Proteomes" id="UP001300502"/>
    </source>
</evidence>
<dbReference type="Proteomes" id="UP001300502">
    <property type="component" value="Unassembled WGS sequence"/>
</dbReference>
<comment type="function">
    <text evidence="12">Cleaves the distal alpha 1,2-linked glucose residue from the Glc(3)Man(9)GlcNAc(2) oligosaccharide precursor.</text>
</comment>
<proteinExistence type="inferred from homology"/>
<keyword evidence="13" id="KW-0732">Signal</keyword>
<keyword evidence="4 12" id="KW-0378">Hydrolase</keyword>
<protein>
    <recommendedName>
        <fullName evidence="11 12">Mannosyl-oligosaccharide glucosidase</fullName>
        <ecNumber evidence="11 12">3.2.1.106</ecNumber>
    </recommendedName>
</protein>
<gene>
    <name evidence="16" type="ORF">GAYE_SCF12G3306</name>
</gene>
<dbReference type="InterPro" id="IPR012341">
    <property type="entry name" value="6hp_glycosidase-like_sf"/>
</dbReference>
<dbReference type="GO" id="GO:0004573">
    <property type="term" value="F:Glc3Man9GlcNAc2 oligosaccharide glucosidase activity"/>
    <property type="evidence" value="ECO:0007669"/>
    <property type="project" value="UniProtKB-UniRule"/>
</dbReference>
<evidence type="ECO:0000256" key="11">
    <source>
        <dbReference type="ARBA" id="ARBA00038888"/>
    </source>
</evidence>
<feature type="chain" id="PRO_5043395723" description="Mannosyl-oligosaccharide glucosidase" evidence="13">
    <location>
        <begin position="24"/>
        <end position="847"/>
    </location>
</feature>
<evidence type="ECO:0000256" key="13">
    <source>
        <dbReference type="SAM" id="SignalP"/>
    </source>
</evidence>